<evidence type="ECO:0000313" key="1">
    <source>
        <dbReference type="EMBL" id="VFU42358.1"/>
    </source>
</evidence>
<gene>
    <name evidence="1" type="ORF">SVIM_LOCUS253668</name>
</gene>
<reference evidence="1" key="1">
    <citation type="submission" date="2019-03" db="EMBL/GenBank/DDBJ databases">
        <authorList>
            <person name="Mank J."/>
            <person name="Almeida P."/>
        </authorList>
    </citation>
    <scope>NUCLEOTIDE SEQUENCE</scope>
    <source>
        <strain evidence="1">78183</strain>
    </source>
</reference>
<accession>A0A6N2LLE7</accession>
<sequence length="105" mass="11955">MDGGLCMILFGAAMEQELNHFQSWEIPYILKKEKPRAFTVRINSICKVKHCNHRLPSIKAPDSHYARPPPASTASPASRLQLAQNILSYLQKYQAFILCINRKLS</sequence>
<name>A0A6N2LLE7_SALVM</name>
<organism evidence="1">
    <name type="scientific">Salix viminalis</name>
    <name type="common">Common osier</name>
    <name type="synonym">Basket willow</name>
    <dbReference type="NCBI Taxonomy" id="40686"/>
    <lineage>
        <taxon>Eukaryota</taxon>
        <taxon>Viridiplantae</taxon>
        <taxon>Streptophyta</taxon>
        <taxon>Embryophyta</taxon>
        <taxon>Tracheophyta</taxon>
        <taxon>Spermatophyta</taxon>
        <taxon>Magnoliopsida</taxon>
        <taxon>eudicotyledons</taxon>
        <taxon>Gunneridae</taxon>
        <taxon>Pentapetalae</taxon>
        <taxon>rosids</taxon>
        <taxon>fabids</taxon>
        <taxon>Malpighiales</taxon>
        <taxon>Salicaceae</taxon>
        <taxon>Saliceae</taxon>
        <taxon>Salix</taxon>
    </lineage>
</organism>
<dbReference type="EMBL" id="CAADRP010001577">
    <property type="protein sequence ID" value="VFU42358.1"/>
    <property type="molecule type" value="Genomic_DNA"/>
</dbReference>
<proteinExistence type="predicted"/>
<dbReference type="AlphaFoldDB" id="A0A6N2LLE7"/>
<protein>
    <submittedName>
        <fullName evidence="1">Uncharacterized protein</fullName>
    </submittedName>
</protein>